<dbReference type="SUPFAM" id="SSF48452">
    <property type="entry name" value="TPR-like"/>
    <property type="match status" value="1"/>
</dbReference>
<dbReference type="EMBL" id="ML170188">
    <property type="protein sequence ID" value="TDL20387.1"/>
    <property type="molecule type" value="Genomic_DNA"/>
</dbReference>
<feature type="region of interest" description="Disordered" evidence="2">
    <location>
        <begin position="48"/>
        <end position="87"/>
    </location>
</feature>
<dbReference type="Gene3D" id="1.25.40.10">
    <property type="entry name" value="Tetratricopeptide repeat domain"/>
    <property type="match status" value="4"/>
</dbReference>
<evidence type="ECO:0000259" key="3">
    <source>
        <dbReference type="Pfam" id="PF12770"/>
    </source>
</evidence>
<dbReference type="InterPro" id="IPR019734">
    <property type="entry name" value="TPR_rpt"/>
</dbReference>
<dbReference type="InterPro" id="IPR008978">
    <property type="entry name" value="HSP20-like_chaperone"/>
</dbReference>
<dbReference type="OrthoDB" id="9991317at2759"/>
<keyword evidence="1" id="KW-0802">TPR repeat</keyword>
<dbReference type="InterPro" id="IPR011990">
    <property type="entry name" value="TPR-like_helical_dom_sf"/>
</dbReference>
<dbReference type="Gene3D" id="2.60.40.790">
    <property type="match status" value="1"/>
</dbReference>
<dbReference type="PANTHER" id="PTHR19959:SF119">
    <property type="entry name" value="FUNGAL LIPASE-LIKE DOMAIN-CONTAINING PROTEIN"/>
    <property type="match status" value="1"/>
</dbReference>
<sequence>MAQKSTTSLTPRFFDIVLRKKKGTEYWPRLTRDKERLAYVKTDFGRWLDEDEQGNDSDHDSEQDTPPETPKSEQILDEPSASFRDTPGITELTDSQRDDACELNIAAQLLLLRFEQLGEISDLNEAISCLERAARLAPVEGPLSSEILDHLGMAIREGLDGAEIPDINKAMLVFEHAVDNMANIHPAKPRQLDNFGVSLISRYRRYGERPDLDKAISSFERAVSLTPDGHPDQLVRMENLGTSLKLRFERLGEIEDIDNAILNLERVSSGTPLGHPDESRRLTSLGNSLMFRCGLLGGIPDIGKAISSFERVASLTPEGHPEETGNLRRLATALMARHMLLGEMADMDKTISTFERVVCLTPDDHPDKIELLDHLGHLHGARFESNAEIRNIDSAISNFDRAVRLTSDRDPNKPSCLSRFVKALNIRYERLDKTPDIDKAVSSCEHAIRLTSGLPEEAQYLNTLGNSLQSRFEHLRETPDINRAISNLHRSICLTPDRDPDMPGRLSNLGTSLTWRFRHAGDRADIDAAVSNFERALHLTPSGHPDEPEHLEKLGTSLGVRFERLGEISDIDRAITCNEKAIRIIPDENRKKPSYFISLRNLLRARFRRFGEMPDIDKAIVVIEHAVRITPEGDTNEPGHLASLGNALMARFPRSGLTDDIDKAISNFELAVCLTQESAVNMPVWLSNLGISQMMRVERLESVRDMDNAIPNFEKAIRLTRDHDAEMLPRLNNLAVSLKTRFAVTGEVSDIDKAIQTLERAVELAPEDHSMKSLLLKNLGASYQRRFEKREQSSDISHAIRAFSEAALLRTGPPSIRFDSAVSWSQFAQLNPDTAKRQSSSLEAYTAAFALLHRLSWLGASIDSRYQQLLSARTFACDAAATALAAKNPLKALEWLEEGRSVVYGQILQLRAPMDDLRKVDPNLHEKLTSVATYLDEGASDNYQFTRGQDEYEQAPQRRSRLALEFETLVNRVRELPRFKTFLLPKLSSELQDAAQHGPVVVLNISRYGSDALILMSPSEPVDHVHFEDTLFGQAEKFQSLLQDTLTKRGLRERHFGNDLEFDSPAPSEEDTIFRIILAWLWNSIVEPVLERMESLHLEVRDHQYIRMQWCPTGPLMFLPIHSAGIYNEDGTISISLMDIAISSYTPTLSTLLDSPRQTTDSSTKQNFKLLAVIQANTPGAPLPGTKVELKHIQDHASLWALPVVTLEGSDATVANALSGMAESPWVHLACHGVQDLAHPTKSGLILADGRLKLSEIIKRRIPHAEFAFLSACQTATGDGNRPEEAIHLAAGMRMAGYQGVIATMWSIQDNDAPFVAENVYAQLFDGGTPASDKGAIALHSAIRCLQERCKGRLFASWVPFIHLGA</sequence>
<dbReference type="Pfam" id="PF12770">
    <property type="entry name" value="CHAT"/>
    <property type="match status" value="1"/>
</dbReference>
<dbReference type="VEuPathDB" id="FungiDB:BD410DRAFT_725686"/>
<dbReference type="SUPFAM" id="SSF81901">
    <property type="entry name" value="HCP-like"/>
    <property type="match status" value="1"/>
</dbReference>
<dbReference type="InterPro" id="IPR024983">
    <property type="entry name" value="CHAT_dom"/>
</dbReference>
<gene>
    <name evidence="4" type="ORF">BD410DRAFT_725686</name>
</gene>
<dbReference type="PROSITE" id="PS50005">
    <property type="entry name" value="TPR"/>
    <property type="match status" value="2"/>
</dbReference>
<keyword evidence="5" id="KW-1185">Reference proteome</keyword>
<evidence type="ECO:0000256" key="1">
    <source>
        <dbReference type="PROSITE-ProRule" id="PRU00339"/>
    </source>
</evidence>
<protein>
    <submittedName>
        <fullName evidence="4">TPR-like protein</fullName>
    </submittedName>
</protein>
<accession>A0A4Y7PYA1</accession>
<feature type="repeat" description="TPR" evidence="1">
    <location>
        <begin position="735"/>
        <end position="768"/>
    </location>
</feature>
<feature type="domain" description="CHAT" evidence="3">
    <location>
        <begin position="1077"/>
        <end position="1365"/>
    </location>
</feature>
<name>A0A4Y7PYA1_9AGAM</name>
<organism evidence="4 5">
    <name type="scientific">Rickenella mellea</name>
    <dbReference type="NCBI Taxonomy" id="50990"/>
    <lineage>
        <taxon>Eukaryota</taxon>
        <taxon>Fungi</taxon>
        <taxon>Dikarya</taxon>
        <taxon>Basidiomycota</taxon>
        <taxon>Agaricomycotina</taxon>
        <taxon>Agaricomycetes</taxon>
        <taxon>Hymenochaetales</taxon>
        <taxon>Rickenellaceae</taxon>
        <taxon>Rickenella</taxon>
    </lineage>
</organism>
<dbReference type="Proteomes" id="UP000294933">
    <property type="component" value="Unassembled WGS sequence"/>
</dbReference>
<dbReference type="SUPFAM" id="SSF49764">
    <property type="entry name" value="HSP20-like chaperones"/>
    <property type="match status" value="1"/>
</dbReference>
<reference evidence="4 5" key="1">
    <citation type="submission" date="2018-06" db="EMBL/GenBank/DDBJ databases">
        <title>A transcriptomic atlas of mushroom development highlights an independent origin of complex multicellularity.</title>
        <authorList>
            <consortium name="DOE Joint Genome Institute"/>
            <person name="Krizsan K."/>
            <person name="Almasi E."/>
            <person name="Merenyi Z."/>
            <person name="Sahu N."/>
            <person name="Viragh M."/>
            <person name="Koszo T."/>
            <person name="Mondo S."/>
            <person name="Kiss B."/>
            <person name="Balint B."/>
            <person name="Kues U."/>
            <person name="Barry K."/>
            <person name="Hegedus J.C."/>
            <person name="Henrissat B."/>
            <person name="Johnson J."/>
            <person name="Lipzen A."/>
            <person name="Ohm R."/>
            <person name="Nagy I."/>
            <person name="Pangilinan J."/>
            <person name="Yan J."/>
            <person name="Xiong Y."/>
            <person name="Grigoriev I.V."/>
            <person name="Hibbett D.S."/>
            <person name="Nagy L.G."/>
        </authorList>
    </citation>
    <scope>NUCLEOTIDE SEQUENCE [LARGE SCALE GENOMIC DNA]</scope>
    <source>
        <strain evidence="4 5">SZMC22713</strain>
    </source>
</reference>
<feature type="repeat" description="TPR" evidence="1">
    <location>
        <begin position="196"/>
        <end position="229"/>
    </location>
</feature>
<dbReference type="PANTHER" id="PTHR19959">
    <property type="entry name" value="KINESIN LIGHT CHAIN"/>
    <property type="match status" value="1"/>
</dbReference>
<evidence type="ECO:0000313" key="5">
    <source>
        <dbReference type="Proteomes" id="UP000294933"/>
    </source>
</evidence>
<evidence type="ECO:0000313" key="4">
    <source>
        <dbReference type="EMBL" id="TDL20387.1"/>
    </source>
</evidence>
<proteinExistence type="predicted"/>
<evidence type="ECO:0000256" key="2">
    <source>
        <dbReference type="SAM" id="MobiDB-lite"/>
    </source>
</evidence>
<dbReference type="STRING" id="50990.A0A4Y7PYA1"/>